<evidence type="ECO:0000256" key="3">
    <source>
        <dbReference type="SAM" id="MobiDB-lite"/>
    </source>
</evidence>
<feature type="region of interest" description="Disordered" evidence="3">
    <location>
        <begin position="13"/>
        <end position="58"/>
    </location>
</feature>
<dbReference type="InterPro" id="IPR029058">
    <property type="entry name" value="AB_hydrolase_fold"/>
</dbReference>
<dbReference type="Proteomes" id="UP000658320">
    <property type="component" value="Unassembled WGS sequence"/>
</dbReference>
<feature type="domain" description="AB hydrolase-1" evidence="4">
    <location>
        <begin position="83"/>
        <end position="334"/>
    </location>
</feature>
<comment type="similarity">
    <text evidence="2">Belongs to the AB hydrolase superfamily. FUS2 hydrolase family.</text>
</comment>
<reference evidence="5" key="1">
    <citation type="journal article" date="2014" name="Int. J. Syst. Evol. Microbiol.">
        <title>Complete genome sequence of Corynebacterium casei LMG S-19264T (=DSM 44701T), isolated from a smear-ripened cheese.</title>
        <authorList>
            <consortium name="US DOE Joint Genome Institute (JGI-PGF)"/>
            <person name="Walter F."/>
            <person name="Albersmeier A."/>
            <person name="Kalinowski J."/>
            <person name="Ruckert C."/>
        </authorList>
    </citation>
    <scope>NUCLEOTIDE SEQUENCE</scope>
    <source>
        <strain evidence="5">JCM 4346</strain>
    </source>
</reference>
<reference evidence="5" key="2">
    <citation type="submission" date="2020-09" db="EMBL/GenBank/DDBJ databases">
        <authorList>
            <person name="Sun Q."/>
            <person name="Ohkuma M."/>
        </authorList>
    </citation>
    <scope>NUCLEOTIDE SEQUENCE</scope>
    <source>
        <strain evidence="5">JCM 4346</strain>
    </source>
</reference>
<dbReference type="Pfam" id="PF00561">
    <property type="entry name" value="Abhydrolase_1"/>
    <property type="match status" value="1"/>
</dbReference>
<dbReference type="PANTHER" id="PTHR22946:SF9">
    <property type="entry name" value="POLYKETIDE TRANSFERASE AF380"/>
    <property type="match status" value="1"/>
</dbReference>
<proteinExistence type="inferred from homology"/>
<dbReference type="InterPro" id="IPR050261">
    <property type="entry name" value="FrsA_esterase"/>
</dbReference>
<dbReference type="InterPro" id="IPR000073">
    <property type="entry name" value="AB_hydrolase_1"/>
</dbReference>
<evidence type="ECO:0000313" key="6">
    <source>
        <dbReference type="Proteomes" id="UP000658320"/>
    </source>
</evidence>
<dbReference type="PANTHER" id="PTHR22946">
    <property type="entry name" value="DIENELACTONE HYDROLASE DOMAIN-CONTAINING PROTEIN-RELATED"/>
    <property type="match status" value="1"/>
</dbReference>
<protein>
    <recommendedName>
        <fullName evidence="4">AB hydrolase-1 domain-containing protein</fullName>
    </recommendedName>
</protein>
<keyword evidence="6" id="KW-1185">Reference proteome</keyword>
<evidence type="ECO:0000313" key="5">
    <source>
        <dbReference type="EMBL" id="GGR56942.1"/>
    </source>
</evidence>
<keyword evidence="1" id="KW-0378">Hydrolase</keyword>
<accession>A0A918FMQ6</accession>
<gene>
    <name evidence="5" type="ORF">GCM10010251_87320</name>
</gene>
<evidence type="ECO:0000256" key="2">
    <source>
        <dbReference type="ARBA" id="ARBA00038115"/>
    </source>
</evidence>
<dbReference type="Gene3D" id="3.40.50.1820">
    <property type="entry name" value="alpha/beta hydrolase"/>
    <property type="match status" value="1"/>
</dbReference>
<dbReference type="Gene3D" id="1.10.10.800">
    <property type="match status" value="1"/>
</dbReference>
<sequence length="353" mass="38997">MAHPYHPAARSFYEPSQAFADSGPDTTTRECRITPSAPPHDRRTIASESEDHMNREDIEFKGEGGVTLRGWFYPARNTSTPAPVVVLAHGLSCVKEMHLDDYAVVFSEAGLNVLAYDHRNFGDSEGTPRQEVDPVLQYRDFRNAITYATTRPEVDASKIGIWGSSFSGGHVLMVAAIDKRVKAVVSQVPFITGPRTLSRAIRPDFIPVFRAIQEGDRLNRFTGGEPALVPVVSADPTAQAVMPAADAYEWFSKTSADRAPNWKNELTARSMEMVTEYAPGTFISRIAPTPLLMIVADNDRVAPFELALDAYEEAREPKQIIVKQGGHFDFYSGPGFDELSAAARDHFVKHLRG</sequence>
<dbReference type="SUPFAM" id="SSF53474">
    <property type="entry name" value="alpha/beta-Hydrolases"/>
    <property type="match status" value="1"/>
</dbReference>
<dbReference type="EMBL" id="BMSX01000033">
    <property type="protein sequence ID" value="GGR56942.1"/>
    <property type="molecule type" value="Genomic_DNA"/>
</dbReference>
<organism evidence="5 6">
    <name type="scientific">Streptomyces aurantiogriseus</name>
    <dbReference type="NCBI Taxonomy" id="66870"/>
    <lineage>
        <taxon>Bacteria</taxon>
        <taxon>Bacillati</taxon>
        <taxon>Actinomycetota</taxon>
        <taxon>Actinomycetes</taxon>
        <taxon>Kitasatosporales</taxon>
        <taxon>Streptomycetaceae</taxon>
        <taxon>Streptomyces</taxon>
    </lineage>
</organism>
<evidence type="ECO:0000256" key="1">
    <source>
        <dbReference type="ARBA" id="ARBA00022801"/>
    </source>
</evidence>
<dbReference type="AlphaFoldDB" id="A0A918FMQ6"/>
<feature type="compositionally biased region" description="Basic and acidic residues" evidence="3">
    <location>
        <begin position="39"/>
        <end position="58"/>
    </location>
</feature>
<comment type="caution">
    <text evidence="5">The sequence shown here is derived from an EMBL/GenBank/DDBJ whole genome shotgun (WGS) entry which is preliminary data.</text>
</comment>
<dbReference type="GO" id="GO:0052689">
    <property type="term" value="F:carboxylic ester hydrolase activity"/>
    <property type="evidence" value="ECO:0007669"/>
    <property type="project" value="UniProtKB-ARBA"/>
</dbReference>
<name>A0A918FMQ6_9ACTN</name>
<evidence type="ECO:0000259" key="4">
    <source>
        <dbReference type="Pfam" id="PF00561"/>
    </source>
</evidence>